<accession>A0A6N7ZEE3</accession>
<dbReference type="InterPro" id="IPR011234">
    <property type="entry name" value="Fumarylacetoacetase-like_C"/>
</dbReference>
<dbReference type="Gene3D" id="3.90.850.10">
    <property type="entry name" value="Fumarylacetoacetase-like, C-terminal domain"/>
    <property type="match status" value="1"/>
</dbReference>
<keyword evidence="4" id="KW-0378">Hydrolase</keyword>
<dbReference type="RefSeq" id="WP_155098100.1">
    <property type="nucleotide sequence ID" value="NZ_WMKA01000003.1"/>
</dbReference>
<feature type="domain" description="Fumarylacetoacetase-like C-terminal" evidence="3">
    <location>
        <begin position="75"/>
        <end position="279"/>
    </location>
</feature>
<reference evidence="4 5" key="1">
    <citation type="submission" date="2019-11" db="EMBL/GenBank/DDBJ databases">
        <title>Cellulosimicrobium composti sp. nov. isolated from a compost.</title>
        <authorList>
            <person name="Yang Y."/>
        </authorList>
    </citation>
    <scope>NUCLEOTIDE SEQUENCE [LARGE SCALE GENOMIC DNA]</scope>
    <source>
        <strain evidence="4 5">BIT-GX5</strain>
    </source>
</reference>
<dbReference type="SUPFAM" id="SSF56529">
    <property type="entry name" value="FAH"/>
    <property type="match status" value="1"/>
</dbReference>
<organism evidence="4 5">
    <name type="scientific">Cellulosimicrobium composti</name>
    <dbReference type="NCBI Taxonomy" id="2672572"/>
    <lineage>
        <taxon>Bacteria</taxon>
        <taxon>Bacillati</taxon>
        <taxon>Actinomycetota</taxon>
        <taxon>Actinomycetes</taxon>
        <taxon>Micrococcales</taxon>
        <taxon>Promicromonosporaceae</taxon>
        <taxon>Cellulosimicrobium</taxon>
    </lineage>
</organism>
<evidence type="ECO:0000259" key="3">
    <source>
        <dbReference type="Pfam" id="PF01557"/>
    </source>
</evidence>
<comment type="caution">
    <text evidence="4">The sequence shown here is derived from an EMBL/GenBank/DDBJ whole genome shotgun (WGS) entry which is preliminary data.</text>
</comment>
<dbReference type="GO" id="GO:0016787">
    <property type="term" value="F:hydrolase activity"/>
    <property type="evidence" value="ECO:0007669"/>
    <property type="project" value="UniProtKB-KW"/>
</dbReference>
<gene>
    <name evidence="4" type="ORF">GJV82_02375</name>
</gene>
<comment type="similarity">
    <text evidence="1">Belongs to the FAH family.</text>
</comment>
<sequence>MHLLRLGPAGQEIPAVAEGGTTYDLRPLTADVDGAFLAADGVARVRAALAAGALPVLDGADRLRRGAPIARPAAVVCIGQNYAAHAAESGAEPPATPIVFLKHPNTVVGPDDTLPVPPGAERLDWEVELGVVVGRRASYLASPDDALAHVAGYTAVDDVSERAWQLDESLGQWSKGKCGPGFAPTGPALVPADELDARDVRLRSWVNGEPRQDSTTADMIFDVAYLVWHLSQYMALEPGDLICTGTPQGVALSGRFPYLRDGDVVEVEIEGVGRQRHAVADADVPVRAAGAAVAAG</sequence>
<dbReference type="InterPro" id="IPR051121">
    <property type="entry name" value="FAH"/>
</dbReference>
<dbReference type="GO" id="GO:0046872">
    <property type="term" value="F:metal ion binding"/>
    <property type="evidence" value="ECO:0007669"/>
    <property type="project" value="UniProtKB-KW"/>
</dbReference>
<dbReference type="Pfam" id="PF01557">
    <property type="entry name" value="FAA_hydrolase"/>
    <property type="match status" value="1"/>
</dbReference>
<proteinExistence type="inferred from homology"/>
<dbReference type="InterPro" id="IPR036663">
    <property type="entry name" value="Fumarylacetoacetase_C_sf"/>
</dbReference>
<keyword evidence="2" id="KW-0479">Metal-binding</keyword>
<dbReference type="Proteomes" id="UP000440668">
    <property type="component" value="Unassembled WGS sequence"/>
</dbReference>
<dbReference type="EMBL" id="WMKA01000003">
    <property type="protein sequence ID" value="MTG87805.1"/>
    <property type="molecule type" value="Genomic_DNA"/>
</dbReference>
<evidence type="ECO:0000256" key="1">
    <source>
        <dbReference type="ARBA" id="ARBA00010211"/>
    </source>
</evidence>
<name>A0A6N7ZEE3_9MICO</name>
<dbReference type="AlphaFoldDB" id="A0A6N7ZEE3"/>
<evidence type="ECO:0000256" key="2">
    <source>
        <dbReference type="ARBA" id="ARBA00022723"/>
    </source>
</evidence>
<evidence type="ECO:0000313" key="5">
    <source>
        <dbReference type="Proteomes" id="UP000440668"/>
    </source>
</evidence>
<dbReference type="PANTHER" id="PTHR42796">
    <property type="entry name" value="FUMARYLACETOACETATE HYDROLASE DOMAIN-CONTAINING PROTEIN 2A-RELATED"/>
    <property type="match status" value="1"/>
</dbReference>
<evidence type="ECO:0000313" key="4">
    <source>
        <dbReference type="EMBL" id="MTG87805.1"/>
    </source>
</evidence>
<dbReference type="GO" id="GO:0044281">
    <property type="term" value="P:small molecule metabolic process"/>
    <property type="evidence" value="ECO:0007669"/>
    <property type="project" value="UniProtKB-ARBA"/>
</dbReference>
<protein>
    <submittedName>
        <fullName evidence="4">FAA hydrolase family protein</fullName>
    </submittedName>
</protein>
<dbReference type="PANTHER" id="PTHR42796:SF4">
    <property type="entry name" value="FUMARYLACETOACETATE HYDROLASE DOMAIN-CONTAINING PROTEIN 2A"/>
    <property type="match status" value="1"/>
</dbReference>